<organism evidence="1 2">
    <name type="scientific">Pseudopithomyces chartarum</name>
    <dbReference type="NCBI Taxonomy" id="1892770"/>
    <lineage>
        <taxon>Eukaryota</taxon>
        <taxon>Fungi</taxon>
        <taxon>Dikarya</taxon>
        <taxon>Ascomycota</taxon>
        <taxon>Pezizomycotina</taxon>
        <taxon>Dothideomycetes</taxon>
        <taxon>Pleosporomycetidae</taxon>
        <taxon>Pleosporales</taxon>
        <taxon>Massarineae</taxon>
        <taxon>Didymosphaeriaceae</taxon>
        <taxon>Pseudopithomyces</taxon>
    </lineage>
</organism>
<sequence>MPSTAHVLVHDPEVVIEAKDHFRGWFFHNVNVTATATSSKTYCRSDHFYLEPEAHALYDHESECATSTDLFTSNSSSADSEYHVSSNALMTASPILYDTLSGSVKKSGSDAKIRIVARGVNGMALAKILHVIHYRTSNVPRSVSIGQLAYIAVIVEALECYEAKSASVSVDLLLWVWITFVFHRADEFKQETHTVLQLADSGPLPTIVGLPIEKLLAAIQLRRLEVMNKAVTNLFDWCSHYGSSTYKCKHDATNSYECSRMLYGVLHMKMTE</sequence>
<keyword evidence="2" id="KW-1185">Reference proteome</keyword>
<evidence type="ECO:0008006" key="3">
    <source>
        <dbReference type="Google" id="ProtNLM"/>
    </source>
</evidence>
<name>A0AAN6M5P6_9PLEO</name>
<protein>
    <recommendedName>
        <fullName evidence="3">BTB domain-containing protein</fullName>
    </recommendedName>
</protein>
<dbReference type="EMBL" id="WVTA01000002">
    <property type="protein sequence ID" value="KAK3216238.1"/>
    <property type="molecule type" value="Genomic_DNA"/>
</dbReference>
<accession>A0AAN6M5P6</accession>
<reference evidence="1 2" key="1">
    <citation type="submission" date="2021-02" db="EMBL/GenBank/DDBJ databases">
        <title>Genome assembly of Pseudopithomyces chartarum.</title>
        <authorList>
            <person name="Jauregui R."/>
            <person name="Singh J."/>
            <person name="Voisey C."/>
        </authorList>
    </citation>
    <scope>NUCLEOTIDE SEQUENCE [LARGE SCALE GENOMIC DNA]</scope>
    <source>
        <strain evidence="1 2">AGR01</strain>
    </source>
</reference>
<dbReference type="Proteomes" id="UP001280581">
    <property type="component" value="Unassembled WGS sequence"/>
</dbReference>
<gene>
    <name evidence="1" type="ORF">GRF29_8g2701823</name>
</gene>
<evidence type="ECO:0000313" key="1">
    <source>
        <dbReference type="EMBL" id="KAK3216238.1"/>
    </source>
</evidence>
<comment type="caution">
    <text evidence="1">The sequence shown here is derived from an EMBL/GenBank/DDBJ whole genome shotgun (WGS) entry which is preliminary data.</text>
</comment>
<proteinExistence type="predicted"/>
<evidence type="ECO:0000313" key="2">
    <source>
        <dbReference type="Proteomes" id="UP001280581"/>
    </source>
</evidence>
<dbReference type="AlphaFoldDB" id="A0AAN6M5P6"/>